<proteinExistence type="predicted"/>
<dbReference type="SUPFAM" id="SSF56436">
    <property type="entry name" value="C-type lectin-like"/>
    <property type="match status" value="1"/>
</dbReference>
<dbReference type="InterPro" id="IPR042095">
    <property type="entry name" value="SUMF_sf"/>
</dbReference>
<sequence>MPIGDTCRVPLTAVIFIEAGGYNRSELWTEEGWRWRNFRQANHPMFWVCGSGCKGDSGSDLASYSHCYVMPEPYGNQSADLKYKYRAMFDVIDMPWVWPVDVNFHEARAFCAWKGPDFRLLAEAEHNVIRGNQEATNAVTVNGAMFTKRNNFNHNLKFGSSSVGDRAS</sequence>
<dbReference type="Proteomes" id="UP001164746">
    <property type="component" value="Chromosome 9"/>
</dbReference>
<gene>
    <name evidence="1" type="ORF">MAR_005523</name>
</gene>
<accession>A0ABY7EZS5</accession>
<reference evidence="1" key="1">
    <citation type="submission" date="2022-11" db="EMBL/GenBank/DDBJ databases">
        <title>Centuries of genome instability and evolution in soft-shell clam transmissible cancer (bioRxiv).</title>
        <authorList>
            <person name="Hart S.F.M."/>
            <person name="Yonemitsu M.A."/>
            <person name="Giersch R.M."/>
            <person name="Beal B.F."/>
            <person name="Arriagada G."/>
            <person name="Davis B.W."/>
            <person name="Ostrander E.A."/>
            <person name="Goff S.P."/>
            <person name="Metzger M.J."/>
        </authorList>
    </citation>
    <scope>NUCLEOTIDE SEQUENCE</scope>
    <source>
        <strain evidence="1">MELC-2E11</strain>
        <tissue evidence="1">Siphon/mantle</tissue>
    </source>
</reference>
<dbReference type="Gene3D" id="3.90.1580.10">
    <property type="entry name" value="paralog of FGE (formylglycine-generating enzyme)"/>
    <property type="match status" value="1"/>
</dbReference>
<evidence type="ECO:0000313" key="1">
    <source>
        <dbReference type="EMBL" id="WAR15418.1"/>
    </source>
</evidence>
<name>A0ABY7EZS5_MYAAR</name>
<evidence type="ECO:0000313" key="2">
    <source>
        <dbReference type="Proteomes" id="UP001164746"/>
    </source>
</evidence>
<dbReference type="InterPro" id="IPR016187">
    <property type="entry name" value="CTDL_fold"/>
</dbReference>
<dbReference type="PANTHER" id="PTHR23150">
    <property type="entry name" value="SULFATASE MODIFYING FACTOR 1, 2"/>
    <property type="match status" value="1"/>
</dbReference>
<keyword evidence="2" id="KW-1185">Reference proteome</keyword>
<protein>
    <submittedName>
        <fullName evidence="1">Uncharacterized protein</fullName>
    </submittedName>
</protein>
<dbReference type="InterPro" id="IPR051043">
    <property type="entry name" value="Sulfatase_Mod_Factor_Kinase"/>
</dbReference>
<organism evidence="1 2">
    <name type="scientific">Mya arenaria</name>
    <name type="common">Soft-shell clam</name>
    <dbReference type="NCBI Taxonomy" id="6604"/>
    <lineage>
        <taxon>Eukaryota</taxon>
        <taxon>Metazoa</taxon>
        <taxon>Spiralia</taxon>
        <taxon>Lophotrochozoa</taxon>
        <taxon>Mollusca</taxon>
        <taxon>Bivalvia</taxon>
        <taxon>Autobranchia</taxon>
        <taxon>Heteroconchia</taxon>
        <taxon>Euheterodonta</taxon>
        <taxon>Imparidentia</taxon>
        <taxon>Neoheterodontei</taxon>
        <taxon>Myida</taxon>
        <taxon>Myoidea</taxon>
        <taxon>Myidae</taxon>
        <taxon>Mya</taxon>
    </lineage>
</organism>
<dbReference type="EMBL" id="CP111020">
    <property type="protein sequence ID" value="WAR15418.1"/>
    <property type="molecule type" value="Genomic_DNA"/>
</dbReference>
<dbReference type="PANTHER" id="PTHR23150:SF26">
    <property type="entry name" value="GENERIC METHYLTRANSFERASE"/>
    <property type="match status" value="1"/>
</dbReference>